<protein>
    <submittedName>
        <fullName evidence="1">Uncharacterized protein</fullName>
    </submittedName>
</protein>
<evidence type="ECO:0000313" key="1">
    <source>
        <dbReference type="EMBL" id="AIF01288.1"/>
    </source>
</evidence>
<accession>A0A075GI77</accession>
<dbReference type="AlphaFoldDB" id="A0A075GI77"/>
<organism evidence="1">
    <name type="scientific">uncultured marine thaumarchaeote KM3_145_B06</name>
    <dbReference type="NCBI Taxonomy" id="1456011"/>
    <lineage>
        <taxon>Archaea</taxon>
        <taxon>Nitrososphaerota</taxon>
        <taxon>environmental samples</taxon>
    </lineage>
</organism>
<reference evidence="1" key="1">
    <citation type="journal article" date="2014" name="Genome Biol. Evol.">
        <title>Pangenome evidence for extensive interdomain horizontal transfer affecting lineage core and shell genes in uncultured planktonic thaumarchaeota and euryarchaeota.</title>
        <authorList>
            <person name="Deschamps P."/>
            <person name="Zivanovic Y."/>
            <person name="Moreira D."/>
            <person name="Rodriguez-Valera F."/>
            <person name="Lopez-Garcia P."/>
        </authorList>
    </citation>
    <scope>NUCLEOTIDE SEQUENCE</scope>
</reference>
<proteinExistence type="predicted"/>
<dbReference type="EMBL" id="KF900617">
    <property type="protein sequence ID" value="AIF01288.1"/>
    <property type="molecule type" value="Genomic_DNA"/>
</dbReference>
<name>A0A075GI77_9ARCH</name>
<sequence length="93" mass="9915">MDDSSGLPVASLFCAPMIVERPISCIVIEVPAPTRLLSPPSFENERHSGPPSVIFSVSTNPQTLQNNSPVVSSKTILALVHAGHRCLPKLLSI</sequence>